<dbReference type="SUPFAM" id="SSF161098">
    <property type="entry name" value="MetI-like"/>
    <property type="match status" value="1"/>
</dbReference>
<sequence>MSEFLTDAALFLPILLRGLGVTLLLTFAALIVSILLGMVWVLMGMSRFAPLRWISRTIINIIRGIPIIVQLFCIYFVLPEWGIDLPPFAAGVLGLGLAYSVYQAENFRGGLSSVEKDLVEAGTALGMSRAVLMRRVILPLGIPAALPSLGNTTIMLLKDSSIASTITIAELTRAGQLIALSTFKNGTVYLLIALLYLAASLPMAAGVRALERRFARK</sequence>
<feature type="domain" description="ABC transmembrane type-1" evidence="10">
    <location>
        <begin position="19"/>
        <end position="207"/>
    </location>
</feature>
<dbReference type="Proteomes" id="UP000248597">
    <property type="component" value="Unassembled WGS sequence"/>
</dbReference>
<dbReference type="GO" id="GO:0043190">
    <property type="term" value="C:ATP-binding cassette (ABC) transporter complex"/>
    <property type="evidence" value="ECO:0007669"/>
    <property type="project" value="InterPro"/>
</dbReference>
<feature type="transmembrane region" description="Helical" evidence="9">
    <location>
        <begin position="188"/>
        <end position="210"/>
    </location>
</feature>
<dbReference type="PANTHER" id="PTHR30614:SF0">
    <property type="entry name" value="L-CYSTINE TRANSPORT SYSTEM PERMEASE PROTEIN TCYL"/>
    <property type="match status" value="1"/>
</dbReference>
<keyword evidence="3 9" id="KW-0813">Transport</keyword>
<comment type="subcellular location">
    <subcellularLocation>
        <location evidence="1">Cell inner membrane</location>
        <topology evidence="1">Multi-pass membrane protein</topology>
    </subcellularLocation>
    <subcellularLocation>
        <location evidence="9">Cell membrane</location>
        <topology evidence="9">Multi-pass membrane protein</topology>
    </subcellularLocation>
</comment>
<organism evidence="11 12">
    <name type="scientific">Sphingopyxis macrogoltabida</name>
    <name type="common">Sphingomonas macrogoltabidus</name>
    <dbReference type="NCBI Taxonomy" id="33050"/>
    <lineage>
        <taxon>Bacteria</taxon>
        <taxon>Pseudomonadati</taxon>
        <taxon>Pseudomonadota</taxon>
        <taxon>Alphaproteobacteria</taxon>
        <taxon>Sphingomonadales</taxon>
        <taxon>Sphingomonadaceae</taxon>
        <taxon>Sphingopyxis</taxon>
    </lineage>
</organism>
<comment type="similarity">
    <text evidence="2">Belongs to the binding-protein-dependent transport system permease family. HisMQ subfamily.</text>
</comment>
<feature type="transmembrane region" description="Helical" evidence="9">
    <location>
        <begin position="57"/>
        <end position="78"/>
    </location>
</feature>
<dbReference type="PROSITE" id="PS50928">
    <property type="entry name" value="ABC_TM1"/>
    <property type="match status" value="1"/>
</dbReference>
<dbReference type="PANTHER" id="PTHR30614">
    <property type="entry name" value="MEMBRANE COMPONENT OF AMINO ACID ABC TRANSPORTER"/>
    <property type="match status" value="1"/>
</dbReference>
<dbReference type="CDD" id="cd06261">
    <property type="entry name" value="TM_PBP2"/>
    <property type="match status" value="1"/>
</dbReference>
<dbReference type="EMBL" id="QFPJ01000001">
    <property type="protein sequence ID" value="PZQ24652.1"/>
    <property type="molecule type" value="Genomic_DNA"/>
</dbReference>
<evidence type="ECO:0000256" key="8">
    <source>
        <dbReference type="ARBA" id="ARBA00023136"/>
    </source>
</evidence>
<evidence type="ECO:0000313" key="11">
    <source>
        <dbReference type="EMBL" id="PZQ24652.1"/>
    </source>
</evidence>
<dbReference type="InterPro" id="IPR000515">
    <property type="entry name" value="MetI-like"/>
</dbReference>
<dbReference type="Pfam" id="PF00528">
    <property type="entry name" value="BPD_transp_1"/>
    <property type="match status" value="1"/>
</dbReference>
<protein>
    <submittedName>
        <fullName evidence="11">Amino acid ABC transporter permease</fullName>
    </submittedName>
</protein>
<dbReference type="GO" id="GO:0006865">
    <property type="term" value="P:amino acid transport"/>
    <property type="evidence" value="ECO:0007669"/>
    <property type="project" value="UniProtKB-KW"/>
</dbReference>
<accession>A0A2W5L5L1</accession>
<dbReference type="AlphaFoldDB" id="A0A2W5L5L1"/>
<evidence type="ECO:0000256" key="3">
    <source>
        <dbReference type="ARBA" id="ARBA00022448"/>
    </source>
</evidence>
<feature type="transmembrane region" description="Helical" evidence="9">
    <location>
        <begin position="20"/>
        <end position="45"/>
    </location>
</feature>
<evidence type="ECO:0000256" key="2">
    <source>
        <dbReference type="ARBA" id="ARBA00010072"/>
    </source>
</evidence>
<comment type="caution">
    <text evidence="11">The sequence shown here is derived from an EMBL/GenBank/DDBJ whole genome shotgun (WGS) entry which is preliminary data.</text>
</comment>
<evidence type="ECO:0000256" key="5">
    <source>
        <dbReference type="ARBA" id="ARBA00022692"/>
    </source>
</evidence>
<dbReference type="Gene3D" id="1.10.3720.10">
    <property type="entry name" value="MetI-like"/>
    <property type="match status" value="1"/>
</dbReference>
<dbReference type="NCBIfam" id="TIGR01726">
    <property type="entry name" value="HEQRo_perm_3TM"/>
    <property type="match status" value="1"/>
</dbReference>
<dbReference type="InterPro" id="IPR010065">
    <property type="entry name" value="AA_ABC_transptr_permease_3TM"/>
</dbReference>
<evidence type="ECO:0000256" key="7">
    <source>
        <dbReference type="ARBA" id="ARBA00022989"/>
    </source>
</evidence>
<evidence type="ECO:0000256" key="1">
    <source>
        <dbReference type="ARBA" id="ARBA00004429"/>
    </source>
</evidence>
<keyword evidence="5 9" id="KW-0812">Transmembrane</keyword>
<keyword evidence="6" id="KW-0029">Amino-acid transport</keyword>
<keyword evidence="4" id="KW-1003">Cell membrane</keyword>
<dbReference type="GO" id="GO:0022857">
    <property type="term" value="F:transmembrane transporter activity"/>
    <property type="evidence" value="ECO:0007669"/>
    <property type="project" value="InterPro"/>
</dbReference>
<proteinExistence type="inferred from homology"/>
<name>A0A2W5L5L1_SPHMC</name>
<evidence type="ECO:0000313" key="12">
    <source>
        <dbReference type="Proteomes" id="UP000248597"/>
    </source>
</evidence>
<dbReference type="InterPro" id="IPR043429">
    <property type="entry name" value="ArtM/GltK/GlnP/TcyL/YhdX-like"/>
</dbReference>
<evidence type="ECO:0000256" key="6">
    <source>
        <dbReference type="ARBA" id="ARBA00022970"/>
    </source>
</evidence>
<keyword evidence="7 9" id="KW-1133">Transmembrane helix</keyword>
<evidence type="ECO:0000256" key="4">
    <source>
        <dbReference type="ARBA" id="ARBA00022475"/>
    </source>
</evidence>
<evidence type="ECO:0000259" key="10">
    <source>
        <dbReference type="PROSITE" id="PS50928"/>
    </source>
</evidence>
<keyword evidence="8 9" id="KW-0472">Membrane</keyword>
<feature type="transmembrane region" description="Helical" evidence="9">
    <location>
        <begin position="136"/>
        <end position="157"/>
    </location>
</feature>
<evidence type="ECO:0000256" key="9">
    <source>
        <dbReference type="RuleBase" id="RU363032"/>
    </source>
</evidence>
<feature type="transmembrane region" description="Helical" evidence="9">
    <location>
        <begin position="84"/>
        <end position="102"/>
    </location>
</feature>
<dbReference type="InterPro" id="IPR035906">
    <property type="entry name" value="MetI-like_sf"/>
</dbReference>
<reference evidence="11 12" key="1">
    <citation type="submission" date="2017-08" db="EMBL/GenBank/DDBJ databases">
        <title>Infants hospitalized years apart are colonized by the same room-sourced microbial strains.</title>
        <authorList>
            <person name="Brooks B."/>
            <person name="Olm M.R."/>
            <person name="Firek B.A."/>
            <person name="Baker R."/>
            <person name="Thomas B.C."/>
            <person name="Morowitz M.J."/>
            <person name="Banfield J.F."/>
        </authorList>
    </citation>
    <scope>NUCLEOTIDE SEQUENCE [LARGE SCALE GENOMIC DNA]</scope>
    <source>
        <strain evidence="11">S2_005_003_R2_47</strain>
    </source>
</reference>
<gene>
    <name evidence="11" type="ORF">DI569_00275</name>
</gene>